<evidence type="ECO:0000313" key="3">
    <source>
        <dbReference type="Proteomes" id="UP000183002"/>
    </source>
</evidence>
<evidence type="ECO:0000256" key="1">
    <source>
        <dbReference type="SAM" id="SignalP"/>
    </source>
</evidence>
<evidence type="ECO:0000313" key="2">
    <source>
        <dbReference type="EMBL" id="SEN41792.1"/>
    </source>
</evidence>
<feature type="signal peptide" evidence="1">
    <location>
        <begin position="1"/>
        <end position="19"/>
    </location>
</feature>
<dbReference type="STRING" id="1077947.SAMN05216227_101388"/>
<dbReference type="EMBL" id="FOCO01000013">
    <property type="protein sequence ID" value="SEN41792.1"/>
    <property type="molecule type" value="Genomic_DNA"/>
</dbReference>
<dbReference type="AlphaFoldDB" id="A0A1H8GCS0"/>
<sequence length="165" mass="16106">MKHKTVALLPALLILSACASLPFGKGGGQAMEPVGVIEPRPQTRPAVGPTSGGVAVPPVGAKSAAALDTTTAAQKAAALAAPAKPAGEQSLGKTAVALGNVTEPGFWLRSALVKSAGSGRVVTAAGGSIAVGLIPGDGAAQLSLAAFRALNLPLTDLPDVTIFAQ</sequence>
<gene>
    <name evidence="2" type="ORF">SAMN05216227_101388</name>
</gene>
<dbReference type="RefSeq" id="WP_050518215.1">
    <property type="nucleotide sequence ID" value="NZ_FOCO01000013.1"/>
</dbReference>
<accession>A0A1H8GCS0</accession>
<keyword evidence="3" id="KW-1185">Reference proteome</keyword>
<dbReference type="PROSITE" id="PS51257">
    <property type="entry name" value="PROKAR_LIPOPROTEIN"/>
    <property type="match status" value="1"/>
</dbReference>
<proteinExistence type="predicted"/>
<reference evidence="2 3" key="1">
    <citation type="submission" date="2016-10" db="EMBL/GenBank/DDBJ databases">
        <authorList>
            <person name="de Groot N.N."/>
        </authorList>
    </citation>
    <scope>NUCLEOTIDE SEQUENCE [LARGE SCALE GENOMIC DNA]</scope>
    <source>
        <strain evidence="2 3">CGMCC 1.10836</strain>
    </source>
</reference>
<feature type="chain" id="PRO_5010384548" description="D-galactarate dehydratase" evidence="1">
    <location>
        <begin position="20"/>
        <end position="165"/>
    </location>
</feature>
<organism evidence="2 3">
    <name type="scientific">Pseudorhodobacter antarcticus</name>
    <dbReference type="NCBI Taxonomy" id="1077947"/>
    <lineage>
        <taxon>Bacteria</taxon>
        <taxon>Pseudomonadati</taxon>
        <taxon>Pseudomonadota</taxon>
        <taxon>Alphaproteobacteria</taxon>
        <taxon>Rhodobacterales</taxon>
        <taxon>Paracoccaceae</taxon>
        <taxon>Pseudorhodobacter</taxon>
    </lineage>
</organism>
<name>A0A1H8GCS0_9RHOB</name>
<keyword evidence="1" id="KW-0732">Signal</keyword>
<dbReference type="OrthoDB" id="7871639at2"/>
<dbReference type="Proteomes" id="UP000183002">
    <property type="component" value="Unassembled WGS sequence"/>
</dbReference>
<evidence type="ECO:0008006" key="4">
    <source>
        <dbReference type="Google" id="ProtNLM"/>
    </source>
</evidence>
<protein>
    <recommendedName>
        <fullName evidence="4">D-galactarate dehydratase</fullName>
    </recommendedName>
</protein>